<dbReference type="EMBL" id="FPHB01000024">
    <property type="protein sequence ID" value="SFV54569.1"/>
    <property type="molecule type" value="Genomic_DNA"/>
</dbReference>
<gene>
    <name evidence="4" type="ORF">MNB_SM-7-172</name>
</gene>
<dbReference type="GO" id="GO:0003841">
    <property type="term" value="F:1-acylglycerol-3-phosphate O-acyltransferase activity"/>
    <property type="evidence" value="ECO:0007669"/>
    <property type="project" value="UniProtKB-EC"/>
</dbReference>
<name>A0A1W1BM04_9ZZZZ</name>
<dbReference type="PANTHER" id="PTHR10434:SF11">
    <property type="entry name" value="1-ACYL-SN-GLYCEROL-3-PHOSPHATE ACYLTRANSFERASE"/>
    <property type="match status" value="1"/>
</dbReference>
<sequence length="236" mass="27490">MLSQLKKYSYMIALGAKYIKIFKRIYQNPFISLRQKHKALSKERQNYSNAVLKLLNIEVITHGDIPKEERLVYAINHRSLLDIITMEHIFSQSDKMGVWIAKQELFDAFYGDFFKYSGCVSVDLETKRGLVSFFKTIKHLLSKIEDLNIYIFPEGERNKTDKILPFQGGAVKIAKANNMKIVPVFIDDKLERVFKNSPYQTPYKVHVHFGEIIENPDELEEHYHTLVASVTKEKQA</sequence>
<dbReference type="AlphaFoldDB" id="A0A1W1BM04"/>
<reference evidence="4" key="1">
    <citation type="submission" date="2016-10" db="EMBL/GenBank/DDBJ databases">
        <authorList>
            <person name="de Groot N.N."/>
        </authorList>
    </citation>
    <scope>NUCLEOTIDE SEQUENCE</scope>
</reference>
<evidence type="ECO:0000256" key="2">
    <source>
        <dbReference type="ARBA" id="ARBA00023315"/>
    </source>
</evidence>
<dbReference type="PANTHER" id="PTHR10434">
    <property type="entry name" value="1-ACYL-SN-GLYCEROL-3-PHOSPHATE ACYLTRANSFERASE"/>
    <property type="match status" value="1"/>
</dbReference>
<proteinExistence type="predicted"/>
<feature type="domain" description="Phospholipid/glycerol acyltransferase" evidence="3">
    <location>
        <begin position="71"/>
        <end position="189"/>
    </location>
</feature>
<organism evidence="4">
    <name type="scientific">hydrothermal vent metagenome</name>
    <dbReference type="NCBI Taxonomy" id="652676"/>
    <lineage>
        <taxon>unclassified sequences</taxon>
        <taxon>metagenomes</taxon>
        <taxon>ecological metagenomes</taxon>
    </lineage>
</organism>
<keyword evidence="1 4" id="KW-0808">Transferase</keyword>
<accession>A0A1W1BM04</accession>
<dbReference type="SUPFAM" id="SSF69593">
    <property type="entry name" value="Glycerol-3-phosphate (1)-acyltransferase"/>
    <property type="match status" value="1"/>
</dbReference>
<protein>
    <submittedName>
        <fullName evidence="4">1-acyl-sn-glycerol-3-phosphate acyltransferase</fullName>
        <ecNumber evidence="4">2.3.1.51</ecNumber>
    </submittedName>
</protein>
<dbReference type="EC" id="2.3.1.51" evidence="4"/>
<evidence type="ECO:0000256" key="1">
    <source>
        <dbReference type="ARBA" id="ARBA00022679"/>
    </source>
</evidence>
<dbReference type="SMART" id="SM00563">
    <property type="entry name" value="PlsC"/>
    <property type="match status" value="1"/>
</dbReference>
<dbReference type="GO" id="GO:0006654">
    <property type="term" value="P:phosphatidic acid biosynthetic process"/>
    <property type="evidence" value="ECO:0007669"/>
    <property type="project" value="TreeGrafter"/>
</dbReference>
<keyword evidence="2 4" id="KW-0012">Acyltransferase</keyword>
<dbReference type="InterPro" id="IPR002123">
    <property type="entry name" value="Plipid/glycerol_acylTrfase"/>
</dbReference>
<dbReference type="Pfam" id="PF01553">
    <property type="entry name" value="Acyltransferase"/>
    <property type="match status" value="1"/>
</dbReference>
<evidence type="ECO:0000313" key="4">
    <source>
        <dbReference type="EMBL" id="SFV54569.1"/>
    </source>
</evidence>
<evidence type="ECO:0000259" key="3">
    <source>
        <dbReference type="SMART" id="SM00563"/>
    </source>
</evidence>
<dbReference type="CDD" id="cd07989">
    <property type="entry name" value="LPLAT_AGPAT-like"/>
    <property type="match status" value="1"/>
</dbReference>